<feature type="chain" id="PRO_5013139471" description="DUF2167 domain-containing protein" evidence="2">
    <location>
        <begin position="21"/>
        <end position="315"/>
    </location>
</feature>
<keyword evidence="2" id="KW-0732">Signal</keyword>
<comment type="caution">
    <text evidence="3">The sequence shown here is derived from an EMBL/GenBank/DDBJ whole genome shotgun (WGS) entry which is preliminary data.</text>
</comment>
<dbReference type="AlphaFoldDB" id="A0A1V9G807"/>
<feature type="signal peptide" evidence="2">
    <location>
        <begin position="1"/>
        <end position="20"/>
    </location>
</feature>
<evidence type="ECO:0000256" key="1">
    <source>
        <dbReference type="SAM" id="Phobius"/>
    </source>
</evidence>
<dbReference type="RefSeq" id="WP_081162182.1">
    <property type="nucleotide sequence ID" value="NZ_LWBP01000045.1"/>
</dbReference>
<gene>
    <name evidence="3" type="ORF">A4R26_13060</name>
</gene>
<keyword evidence="1" id="KW-0812">Transmembrane</keyword>
<sequence>MQKALFLFIALIVSCGIVRAKDEDSLTNQLLKQLKQYDSVNKAMKYQTGLVKLPNGIAQLNVPKGFKYLNAEQSQFIIHDLWGNPARPDVIGMLFPENGGPYADSTYAFIISYDETGHVEDEEANKIDYDEMMKNWHTAEKQTNTERMKQGYPTLHIVGWAQKPYYDKSTKVLHWAKELHFGGEESNTLNYDIRILGRKGMLSMNAVANMSELSLVKQDISKVLGIAEFTAGNKYSDFDSNIDKIAVGGIAAVIGGKVLAKAGILAGLGKFLKIIILGIGALIAGIIRFFKGKKQDESYTTYEPAPPADNSTPNA</sequence>
<proteinExistence type="predicted"/>
<dbReference type="Proteomes" id="UP000192276">
    <property type="component" value="Unassembled WGS sequence"/>
</dbReference>
<keyword evidence="4" id="KW-1185">Reference proteome</keyword>
<evidence type="ECO:0000313" key="3">
    <source>
        <dbReference type="EMBL" id="OQP66700.1"/>
    </source>
</evidence>
<keyword evidence="1" id="KW-0472">Membrane</keyword>
<dbReference type="PROSITE" id="PS51257">
    <property type="entry name" value="PROKAR_LIPOPROTEIN"/>
    <property type="match status" value="1"/>
</dbReference>
<accession>A0A1V9G807</accession>
<keyword evidence="1" id="KW-1133">Transmembrane helix</keyword>
<dbReference type="EMBL" id="LWBP01000045">
    <property type="protein sequence ID" value="OQP66700.1"/>
    <property type="molecule type" value="Genomic_DNA"/>
</dbReference>
<evidence type="ECO:0000313" key="4">
    <source>
        <dbReference type="Proteomes" id="UP000192276"/>
    </source>
</evidence>
<organism evidence="3 4">
    <name type="scientific">Niastella populi</name>
    <dbReference type="NCBI Taxonomy" id="550983"/>
    <lineage>
        <taxon>Bacteria</taxon>
        <taxon>Pseudomonadati</taxon>
        <taxon>Bacteroidota</taxon>
        <taxon>Chitinophagia</taxon>
        <taxon>Chitinophagales</taxon>
        <taxon>Chitinophagaceae</taxon>
        <taxon>Niastella</taxon>
    </lineage>
</organism>
<dbReference type="STRING" id="550983.A4R26_13060"/>
<dbReference type="OrthoDB" id="196355at2"/>
<dbReference type="InterPro" id="IPR018682">
    <property type="entry name" value="DUF2167_membr"/>
</dbReference>
<name>A0A1V9G807_9BACT</name>
<dbReference type="Pfam" id="PF09935">
    <property type="entry name" value="DUF2167"/>
    <property type="match status" value="1"/>
</dbReference>
<evidence type="ECO:0000256" key="2">
    <source>
        <dbReference type="SAM" id="SignalP"/>
    </source>
</evidence>
<reference evidence="4" key="1">
    <citation type="submission" date="2016-04" db="EMBL/GenBank/DDBJ databases">
        <authorList>
            <person name="Chen L."/>
            <person name="Zhuang W."/>
            <person name="Wang G."/>
        </authorList>
    </citation>
    <scope>NUCLEOTIDE SEQUENCE [LARGE SCALE GENOMIC DNA]</scope>
    <source>
        <strain evidence="4">208</strain>
    </source>
</reference>
<evidence type="ECO:0008006" key="5">
    <source>
        <dbReference type="Google" id="ProtNLM"/>
    </source>
</evidence>
<feature type="transmembrane region" description="Helical" evidence="1">
    <location>
        <begin position="271"/>
        <end position="290"/>
    </location>
</feature>
<protein>
    <recommendedName>
        <fullName evidence="5">DUF2167 domain-containing protein</fullName>
    </recommendedName>
</protein>